<protein>
    <submittedName>
        <fullName evidence="5">Alanine racemase</fullName>
    </submittedName>
</protein>
<dbReference type="InterPro" id="IPR011079">
    <property type="entry name" value="Ala_racemase_C"/>
</dbReference>
<evidence type="ECO:0000313" key="5">
    <source>
        <dbReference type="EMBL" id="MBM6700494.1"/>
    </source>
</evidence>
<dbReference type="SUPFAM" id="SSF50621">
    <property type="entry name" value="Alanine racemase C-terminal domain-like"/>
    <property type="match status" value="1"/>
</dbReference>
<dbReference type="AlphaFoldDB" id="A0A938WY91"/>
<evidence type="ECO:0000259" key="4">
    <source>
        <dbReference type="SMART" id="SM01005"/>
    </source>
</evidence>
<name>A0A938WY91_9BIFI</name>
<comment type="cofactor">
    <cofactor evidence="1">
        <name>pyridoxal 5'-phosphate</name>
        <dbReference type="ChEBI" id="CHEBI:597326"/>
    </cofactor>
</comment>
<evidence type="ECO:0000256" key="2">
    <source>
        <dbReference type="ARBA" id="ARBA00022898"/>
    </source>
</evidence>
<dbReference type="SMART" id="SM01005">
    <property type="entry name" value="Ala_racemase_C"/>
    <property type="match status" value="1"/>
</dbReference>
<dbReference type="GO" id="GO:0005829">
    <property type="term" value="C:cytosol"/>
    <property type="evidence" value="ECO:0007669"/>
    <property type="project" value="TreeGrafter"/>
</dbReference>
<sequence>ICMDQMMVAITQTSRQQIPEAQMGDIMTVVGRDGDAEITMDEMAQLRGTINYEVACGFGMRLEKIYC</sequence>
<feature type="domain" description="Alanine racemase C-terminal" evidence="4">
    <location>
        <begin position="1"/>
        <end position="67"/>
    </location>
</feature>
<dbReference type="Proteomes" id="UP000718821">
    <property type="component" value="Unassembled WGS sequence"/>
</dbReference>
<dbReference type="GO" id="GO:0008784">
    <property type="term" value="F:alanine racemase activity"/>
    <property type="evidence" value="ECO:0007669"/>
    <property type="project" value="TreeGrafter"/>
</dbReference>
<gene>
    <name evidence="5" type="ORF">H7U32_09425</name>
</gene>
<evidence type="ECO:0000256" key="1">
    <source>
        <dbReference type="ARBA" id="ARBA00001933"/>
    </source>
</evidence>
<dbReference type="GO" id="GO:0030632">
    <property type="term" value="P:D-alanine biosynthetic process"/>
    <property type="evidence" value="ECO:0007669"/>
    <property type="project" value="TreeGrafter"/>
</dbReference>
<comment type="caution">
    <text evidence="5">The sequence shown here is derived from an EMBL/GenBank/DDBJ whole genome shotgun (WGS) entry which is preliminary data.</text>
</comment>
<dbReference type="InterPro" id="IPR009006">
    <property type="entry name" value="Ala_racemase/Decarboxylase_C"/>
</dbReference>
<evidence type="ECO:0000313" key="6">
    <source>
        <dbReference type="Proteomes" id="UP000718821"/>
    </source>
</evidence>
<keyword evidence="2" id="KW-0663">Pyridoxal phosphate</keyword>
<accession>A0A938WY91</accession>
<dbReference type="PANTHER" id="PTHR30511">
    <property type="entry name" value="ALANINE RACEMASE"/>
    <property type="match status" value="1"/>
</dbReference>
<dbReference type="PANTHER" id="PTHR30511:SF0">
    <property type="entry name" value="ALANINE RACEMASE, CATABOLIC-RELATED"/>
    <property type="match status" value="1"/>
</dbReference>
<dbReference type="Pfam" id="PF00842">
    <property type="entry name" value="Ala_racemase_C"/>
    <property type="match status" value="1"/>
</dbReference>
<organism evidence="5 6">
    <name type="scientific">Bifidobacterium pullorum subsp. saeculare</name>
    <dbReference type="NCBI Taxonomy" id="78257"/>
    <lineage>
        <taxon>Bacteria</taxon>
        <taxon>Bacillati</taxon>
        <taxon>Actinomycetota</taxon>
        <taxon>Actinomycetes</taxon>
        <taxon>Bifidobacteriales</taxon>
        <taxon>Bifidobacteriaceae</taxon>
        <taxon>Bifidobacterium</taxon>
    </lineage>
</organism>
<reference evidence="5" key="2">
    <citation type="journal article" date="2021" name="Sci. Rep.">
        <title>The distribution of antibiotic resistance genes in chicken gut microbiota commensals.</title>
        <authorList>
            <person name="Juricova H."/>
            <person name="Matiasovicova J."/>
            <person name="Kubasova T."/>
            <person name="Cejkova D."/>
            <person name="Rychlik I."/>
        </authorList>
    </citation>
    <scope>NUCLEOTIDE SEQUENCE</scope>
    <source>
        <strain evidence="5">An836</strain>
    </source>
</reference>
<dbReference type="EMBL" id="JACLYU010000070">
    <property type="protein sequence ID" value="MBM6700494.1"/>
    <property type="molecule type" value="Genomic_DNA"/>
</dbReference>
<reference evidence="5" key="1">
    <citation type="submission" date="2020-08" db="EMBL/GenBank/DDBJ databases">
        <authorList>
            <person name="Cejkova D."/>
            <person name="Kubasova T."/>
            <person name="Jahodarova E."/>
            <person name="Rychlik I."/>
        </authorList>
    </citation>
    <scope>NUCLEOTIDE SEQUENCE</scope>
    <source>
        <strain evidence="5">An836</strain>
    </source>
</reference>
<feature type="non-terminal residue" evidence="5">
    <location>
        <position position="1"/>
    </location>
</feature>
<keyword evidence="3" id="KW-0413">Isomerase</keyword>
<evidence type="ECO:0000256" key="3">
    <source>
        <dbReference type="ARBA" id="ARBA00023235"/>
    </source>
</evidence>
<dbReference type="GO" id="GO:0030170">
    <property type="term" value="F:pyridoxal phosphate binding"/>
    <property type="evidence" value="ECO:0007669"/>
    <property type="project" value="TreeGrafter"/>
</dbReference>
<proteinExistence type="predicted"/>
<dbReference type="Gene3D" id="2.40.37.10">
    <property type="entry name" value="Lyase, Ornithine Decarboxylase, Chain A, domain 1"/>
    <property type="match status" value="1"/>
</dbReference>
<keyword evidence="6" id="KW-1185">Reference proteome</keyword>
<dbReference type="InterPro" id="IPR000821">
    <property type="entry name" value="Ala_racemase"/>
</dbReference>